<dbReference type="EC" id="3.4.17.21" evidence="18"/>
<evidence type="ECO:0000256" key="16">
    <source>
        <dbReference type="ARBA" id="ARBA00023268"/>
    </source>
</evidence>
<evidence type="ECO:0000313" key="22">
    <source>
        <dbReference type="Proteomes" id="UP000437017"/>
    </source>
</evidence>
<keyword evidence="22" id="KW-1185">Reference proteome</keyword>
<dbReference type="GO" id="GO:0046872">
    <property type="term" value="F:metal ion binding"/>
    <property type="evidence" value="ECO:0007669"/>
    <property type="project" value="UniProtKB-KW"/>
</dbReference>
<dbReference type="InterPro" id="IPR007484">
    <property type="entry name" value="Peptidase_M28"/>
</dbReference>
<dbReference type="Pfam" id="PF04389">
    <property type="entry name" value="Peptidase_M28"/>
    <property type="match status" value="1"/>
</dbReference>
<evidence type="ECO:0000256" key="3">
    <source>
        <dbReference type="ARBA" id="ARBA00005634"/>
    </source>
</evidence>
<dbReference type="PANTHER" id="PTHR10404:SF36">
    <property type="entry name" value="GLUTAMATE CARBOXYPEPTIDASE 2"/>
    <property type="match status" value="1"/>
</dbReference>
<dbReference type="OrthoDB" id="5841748at2759"/>
<comment type="caution">
    <text evidence="21">The sequence shown here is derived from an EMBL/GenBank/DDBJ whole genome shotgun (WGS) entry which is preliminary data.</text>
</comment>
<evidence type="ECO:0000256" key="11">
    <source>
        <dbReference type="ARBA" id="ARBA00022989"/>
    </source>
</evidence>
<evidence type="ECO:0000256" key="1">
    <source>
        <dbReference type="ARBA" id="ARBA00001947"/>
    </source>
</evidence>
<evidence type="ECO:0000256" key="5">
    <source>
        <dbReference type="ARBA" id="ARBA00022670"/>
    </source>
</evidence>
<dbReference type="InterPro" id="IPR036757">
    <property type="entry name" value="TFR-like_dimer_dom_sf"/>
</dbReference>
<dbReference type="GO" id="GO:0016805">
    <property type="term" value="F:dipeptidase activity"/>
    <property type="evidence" value="ECO:0007669"/>
    <property type="project" value="UniProtKB-KW"/>
</dbReference>
<dbReference type="Proteomes" id="UP000437017">
    <property type="component" value="Unassembled WGS sequence"/>
</dbReference>
<feature type="non-terminal residue" evidence="21">
    <location>
        <position position="1"/>
    </location>
</feature>
<dbReference type="FunFam" id="1.20.930.40:FF:000001">
    <property type="entry name" value="N-acetylated-alpha-linked acidic dipeptidase 2"/>
    <property type="match status" value="1"/>
</dbReference>
<dbReference type="SUPFAM" id="SSF47672">
    <property type="entry name" value="Transferrin receptor-like dimerisation domain"/>
    <property type="match status" value="1"/>
</dbReference>
<keyword evidence="8" id="KW-0378">Hydrolase</keyword>
<evidence type="ECO:0000256" key="7">
    <source>
        <dbReference type="ARBA" id="ARBA00022723"/>
    </source>
</evidence>
<evidence type="ECO:0000256" key="12">
    <source>
        <dbReference type="ARBA" id="ARBA00022997"/>
    </source>
</evidence>
<organism evidence="21 22">
    <name type="scientific">Balaenoptera physalus</name>
    <name type="common">Fin whale</name>
    <name type="synonym">Balaena physalus</name>
    <dbReference type="NCBI Taxonomy" id="9770"/>
    <lineage>
        <taxon>Eukaryota</taxon>
        <taxon>Metazoa</taxon>
        <taxon>Chordata</taxon>
        <taxon>Craniata</taxon>
        <taxon>Vertebrata</taxon>
        <taxon>Euteleostomi</taxon>
        <taxon>Mammalia</taxon>
        <taxon>Eutheria</taxon>
        <taxon>Laurasiatheria</taxon>
        <taxon>Artiodactyla</taxon>
        <taxon>Whippomorpha</taxon>
        <taxon>Cetacea</taxon>
        <taxon>Mysticeti</taxon>
        <taxon>Balaenopteridae</taxon>
        <taxon>Balaenoptera</taxon>
    </lineage>
</organism>
<feature type="domain" description="Peptidase M28" evidence="20">
    <location>
        <begin position="25"/>
        <end position="144"/>
    </location>
</feature>
<dbReference type="InterPro" id="IPR007365">
    <property type="entry name" value="TFR-like_dimer_dom"/>
</dbReference>
<proteinExistence type="inferred from homology"/>
<dbReference type="InterPro" id="IPR039373">
    <property type="entry name" value="Peptidase_M28B"/>
</dbReference>
<keyword evidence="9" id="KW-0862">Zinc</keyword>
<dbReference type="GO" id="GO:0006508">
    <property type="term" value="P:proteolysis"/>
    <property type="evidence" value="ECO:0007669"/>
    <property type="project" value="UniProtKB-KW"/>
</dbReference>
<dbReference type="GO" id="GO:0004181">
    <property type="term" value="F:metallocarboxypeptidase activity"/>
    <property type="evidence" value="ECO:0007669"/>
    <property type="project" value="UniProtKB-EC"/>
</dbReference>
<comment type="cofactor">
    <cofactor evidence="1">
        <name>Zn(2+)</name>
        <dbReference type="ChEBI" id="CHEBI:29105"/>
    </cofactor>
</comment>
<feature type="domain" description="Transferrin receptor-like dimerisation" evidence="19">
    <location>
        <begin position="310"/>
        <end position="429"/>
    </location>
</feature>
<keyword evidence="12" id="KW-0224">Dipeptidase</keyword>
<keyword evidence="7" id="KW-0479">Metal-binding</keyword>
<evidence type="ECO:0000256" key="10">
    <source>
        <dbReference type="ARBA" id="ARBA00022968"/>
    </source>
</evidence>
<dbReference type="EMBL" id="SGJD01000169">
    <property type="protein sequence ID" value="KAB0406544.1"/>
    <property type="molecule type" value="Genomic_DNA"/>
</dbReference>
<dbReference type="Gene3D" id="1.20.930.40">
    <property type="entry name" value="Transferrin receptor-like, dimerisation domain"/>
    <property type="match status" value="1"/>
</dbReference>
<evidence type="ECO:0000256" key="6">
    <source>
        <dbReference type="ARBA" id="ARBA00022692"/>
    </source>
</evidence>
<evidence type="ECO:0000259" key="19">
    <source>
        <dbReference type="Pfam" id="PF04253"/>
    </source>
</evidence>
<evidence type="ECO:0000259" key="20">
    <source>
        <dbReference type="Pfam" id="PF04389"/>
    </source>
</evidence>
<evidence type="ECO:0000313" key="21">
    <source>
        <dbReference type="EMBL" id="KAB0406544.1"/>
    </source>
</evidence>
<evidence type="ECO:0000256" key="15">
    <source>
        <dbReference type="ARBA" id="ARBA00023180"/>
    </source>
</evidence>
<evidence type="ECO:0000256" key="8">
    <source>
        <dbReference type="ARBA" id="ARBA00022801"/>
    </source>
</evidence>
<sequence>CALYFCIRKVKMHIHSNNKVKRIYNVIGTLRGAVEPDRYVILGGHRDSWVFGGIDPQSGAAVVHEIVRSFGKLKKEVCTYISGWRPRRTILFASWDAEEFGLLGSTEWAEENSRLLQVRGVAYINADSSIEENKLSSCLSGNYTLRVDCTPLMYSLVYNLTKELQSPDEGFEGKSLFESWNEKSPSPEFSGLPRISKLGSGNDFEVFFQRLGIASGRARYTKDWATNKFSSYPLYHSVYETYELVEKFYDPAFKYHLAVAQVRGGIVFELANSIVLPFDCRDYAVVLRKYADKIYNISMKHPQEMKTYNVSFESLFSAVKNFTEIASNFSERLQDLDKNNPILLRIMNDQLMFLERAFIDPLGLPDRPFYRHVIYAPSSHNKYMGESFPGIFDALFDIESKVDPSKAWEEVKRHISIAAFTVQAAAGTLREVA</sequence>
<dbReference type="CDD" id="cd08022">
    <property type="entry name" value="M28_PSMA_like"/>
    <property type="match status" value="1"/>
</dbReference>
<dbReference type="PANTHER" id="PTHR10404">
    <property type="entry name" value="N-ACETYLATED-ALPHA-LINKED ACIDIC DIPEPTIDASE"/>
    <property type="match status" value="1"/>
</dbReference>
<comment type="subcellular location">
    <subcellularLocation>
        <location evidence="2">Membrane</location>
        <topology evidence="2">Single-pass type II membrane protein</topology>
    </subcellularLocation>
</comment>
<comment type="similarity">
    <text evidence="3">Belongs to the peptidase M28 family. M28B subfamily.</text>
</comment>
<keyword evidence="5" id="KW-0645">Protease</keyword>
<keyword evidence="6" id="KW-0812">Transmembrane</keyword>
<protein>
    <recommendedName>
        <fullName evidence="18">glutamate carboxypeptidase II</fullName>
        <ecNumber evidence="18">3.4.17.21</ecNumber>
    </recommendedName>
</protein>
<evidence type="ECO:0000256" key="14">
    <source>
        <dbReference type="ARBA" id="ARBA00023136"/>
    </source>
</evidence>
<dbReference type="AlphaFoldDB" id="A0A6A1QH40"/>
<comment type="catalytic activity">
    <reaction evidence="17">
        <text>Release of an unsubstituted, C-terminal glutamyl residue, typically from Ac-Asp-Glu or folylpoly-gamma-glutamates.</text>
        <dbReference type="EC" id="3.4.17.21"/>
    </reaction>
</comment>
<dbReference type="FunFam" id="3.40.630.10:FF:000009">
    <property type="entry name" value="N-acetylated-alpha-linked acidic dipeptidase 2"/>
    <property type="match status" value="1"/>
</dbReference>
<evidence type="ECO:0000256" key="18">
    <source>
        <dbReference type="ARBA" id="ARBA00066561"/>
    </source>
</evidence>
<keyword evidence="4" id="KW-0121">Carboxypeptidase</keyword>
<dbReference type="Pfam" id="PF04253">
    <property type="entry name" value="TFR_dimer"/>
    <property type="match status" value="1"/>
</dbReference>
<keyword evidence="11" id="KW-1133">Transmembrane helix</keyword>
<keyword evidence="14" id="KW-0472">Membrane</keyword>
<gene>
    <name evidence="21" type="ORF">E2I00_016127</name>
</gene>
<reference evidence="21 22" key="1">
    <citation type="journal article" date="2019" name="PLoS ONE">
        <title>Genomic analyses reveal an absence of contemporary introgressive admixture between fin whales and blue whales, despite known hybrids.</title>
        <authorList>
            <person name="Westbury M.V."/>
            <person name="Petersen B."/>
            <person name="Lorenzen E.D."/>
        </authorList>
    </citation>
    <scope>NUCLEOTIDE SEQUENCE [LARGE SCALE GENOMIC DNA]</scope>
    <source>
        <strain evidence="21">FinWhale-01</strain>
    </source>
</reference>
<evidence type="ECO:0000256" key="13">
    <source>
        <dbReference type="ARBA" id="ARBA00023049"/>
    </source>
</evidence>
<evidence type="ECO:0000256" key="2">
    <source>
        <dbReference type="ARBA" id="ARBA00004606"/>
    </source>
</evidence>
<keyword evidence="10" id="KW-0735">Signal-anchor</keyword>
<accession>A0A6A1QH40</accession>
<keyword evidence="16" id="KW-0511">Multifunctional enzyme</keyword>
<evidence type="ECO:0000256" key="17">
    <source>
        <dbReference type="ARBA" id="ARBA00052003"/>
    </source>
</evidence>
<dbReference type="GO" id="GO:0005886">
    <property type="term" value="C:plasma membrane"/>
    <property type="evidence" value="ECO:0007669"/>
    <property type="project" value="TreeGrafter"/>
</dbReference>
<evidence type="ECO:0000256" key="9">
    <source>
        <dbReference type="ARBA" id="ARBA00022833"/>
    </source>
</evidence>
<keyword evidence="13" id="KW-0482">Metalloprotease</keyword>
<keyword evidence="15" id="KW-0325">Glycoprotein</keyword>
<dbReference type="SUPFAM" id="SSF53187">
    <property type="entry name" value="Zn-dependent exopeptidases"/>
    <property type="match status" value="1"/>
</dbReference>
<evidence type="ECO:0000256" key="4">
    <source>
        <dbReference type="ARBA" id="ARBA00022645"/>
    </source>
</evidence>
<dbReference type="Gene3D" id="3.40.630.10">
    <property type="entry name" value="Zn peptidases"/>
    <property type="match status" value="1"/>
</dbReference>
<name>A0A6A1QH40_BALPH</name>